<accession>A0A7Y0QH60</accession>
<organism evidence="2 3">
    <name type="scientific">Cellulomonas fimi</name>
    <dbReference type="NCBI Taxonomy" id="1708"/>
    <lineage>
        <taxon>Bacteria</taxon>
        <taxon>Bacillati</taxon>
        <taxon>Actinomycetota</taxon>
        <taxon>Actinomycetes</taxon>
        <taxon>Micrococcales</taxon>
        <taxon>Cellulomonadaceae</taxon>
        <taxon>Cellulomonas</taxon>
    </lineage>
</organism>
<dbReference type="Pfam" id="PF20060">
    <property type="entry name" value="DUF6459"/>
    <property type="match status" value="1"/>
</dbReference>
<proteinExistence type="predicted"/>
<comment type="caution">
    <text evidence="2">The sequence shown here is derived from an EMBL/GenBank/DDBJ whole genome shotgun (WGS) entry which is preliminary data.</text>
</comment>
<name>A0A7Y0QH60_CELFI</name>
<keyword evidence="3" id="KW-1185">Reference proteome</keyword>
<evidence type="ECO:0000313" key="3">
    <source>
        <dbReference type="Proteomes" id="UP000562124"/>
    </source>
</evidence>
<dbReference type="RefSeq" id="WP_169325182.1">
    <property type="nucleotide sequence ID" value="NZ_JABCJJ010000017.1"/>
</dbReference>
<protein>
    <submittedName>
        <fullName evidence="2">Energy transducer TonB</fullName>
    </submittedName>
</protein>
<reference evidence="2 3" key="1">
    <citation type="submission" date="2020-04" db="EMBL/GenBank/DDBJ databases">
        <title>Sequencing and Assembly of C. fimi.</title>
        <authorList>
            <person name="Ramsey A.R."/>
        </authorList>
    </citation>
    <scope>NUCLEOTIDE SEQUENCE [LARGE SCALE GENOMIC DNA]</scope>
    <source>
        <strain evidence="2 3">SB</strain>
    </source>
</reference>
<dbReference type="InterPro" id="IPR045596">
    <property type="entry name" value="DUF6459"/>
</dbReference>
<feature type="region of interest" description="Disordered" evidence="1">
    <location>
        <begin position="1"/>
        <end position="105"/>
    </location>
</feature>
<sequence>MSAATVADEPQVARGGGPGPTGATVDPDACELTSVRPAAPAGAPRAVTSAGSARARLAPLVEPRAVTPSAPADAGPPREAGTLRVDGPGRPTRELPAESGDRPLPDPTPLCCAMVLAAVEALRGARPLAQLTRWVTTEVYDQLAVRSQLTQRVLGRSTSAHPTSIRRVRLCRIGATAAEATVVVDDGPRVRAVAVRLEGRRGQWRATALEIG</sequence>
<feature type="compositionally biased region" description="Low complexity" evidence="1">
    <location>
        <begin position="36"/>
        <end position="46"/>
    </location>
</feature>
<gene>
    <name evidence="2" type="ORF">HIR71_11355</name>
</gene>
<feature type="compositionally biased region" description="Basic and acidic residues" evidence="1">
    <location>
        <begin position="91"/>
        <end position="104"/>
    </location>
</feature>
<dbReference type="Proteomes" id="UP000562124">
    <property type="component" value="Unassembled WGS sequence"/>
</dbReference>
<dbReference type="AlphaFoldDB" id="A0A7Y0QH60"/>
<evidence type="ECO:0000313" key="2">
    <source>
        <dbReference type="EMBL" id="NMR20806.1"/>
    </source>
</evidence>
<dbReference type="EMBL" id="JABCJJ010000017">
    <property type="protein sequence ID" value="NMR20806.1"/>
    <property type="molecule type" value="Genomic_DNA"/>
</dbReference>
<evidence type="ECO:0000256" key="1">
    <source>
        <dbReference type="SAM" id="MobiDB-lite"/>
    </source>
</evidence>